<keyword evidence="1" id="KW-0812">Transmembrane</keyword>
<reference evidence="3" key="2">
    <citation type="journal article" date="2021" name="PeerJ">
        <title>Extensive microbial diversity within the chicken gut microbiome revealed by metagenomics and culture.</title>
        <authorList>
            <person name="Gilroy R."/>
            <person name="Ravi A."/>
            <person name="Getino M."/>
            <person name="Pursley I."/>
            <person name="Horton D.L."/>
            <person name="Alikhan N.F."/>
            <person name="Baker D."/>
            <person name="Gharbi K."/>
            <person name="Hall N."/>
            <person name="Watson M."/>
            <person name="Adriaenssens E.M."/>
            <person name="Foster-Nyarko E."/>
            <person name="Jarju S."/>
            <person name="Secka A."/>
            <person name="Antonio M."/>
            <person name="Oren A."/>
            <person name="Chaudhuri R.R."/>
            <person name="La Ragione R."/>
            <person name="Hildebrand F."/>
            <person name="Pallen M.J."/>
        </authorList>
    </citation>
    <scope>NUCLEOTIDE SEQUENCE</scope>
    <source>
        <strain evidence="3">ChiSjej4B22-8349</strain>
    </source>
</reference>
<sequence length="370" mass="40088">MNGRMRRTFVPLVLGAVLAAGSAASAWGVLTPFWESGRRISTGGIDISVKAWTEDDGHRKDAAAATVIDAEKMVSYVPQVENKADKAYVRVSLSADAGAEGVDLTEHICGVKEDWKKIGGYMYCTKVMSAGDMLDVCDGFTVPEEWDYMKSREMAVRISADAIQAEGFSPDFDSEEPWGEVSITDSKKTGGHLVSEAVSGKRQGVRVICDEAAGICVGTDDFSDLTCLMPGDTKTGVITVRNDNREDVKLFFKTEWEGDDLSKVMRMRVDNGATVYSGTVAGGSFSSYRPVADLKAGEEKDIAVMMSLPPEADNRYSFQESCQTWYFAVEDEAVGTGDGSTVLWAAAVCLVSGISVICAVKMKRKRDEEL</sequence>
<reference evidence="3" key="1">
    <citation type="submission" date="2020-10" db="EMBL/GenBank/DDBJ databases">
        <authorList>
            <person name="Gilroy R."/>
        </authorList>
    </citation>
    <scope>NUCLEOTIDE SEQUENCE</scope>
    <source>
        <strain evidence="3">ChiSjej4B22-8349</strain>
    </source>
</reference>
<evidence type="ECO:0000313" key="4">
    <source>
        <dbReference type="Proteomes" id="UP000824130"/>
    </source>
</evidence>
<evidence type="ECO:0000313" key="3">
    <source>
        <dbReference type="EMBL" id="HIU95399.1"/>
    </source>
</evidence>
<dbReference type="EMBL" id="DVOB01000037">
    <property type="protein sequence ID" value="HIU95399.1"/>
    <property type="molecule type" value="Genomic_DNA"/>
</dbReference>
<proteinExistence type="predicted"/>
<dbReference type="AlphaFoldDB" id="A0A9D1N5A9"/>
<name>A0A9D1N5A9_9FIRM</name>
<keyword evidence="2" id="KW-0732">Signal</keyword>
<accession>A0A9D1N5A9</accession>
<comment type="caution">
    <text evidence="3">The sequence shown here is derived from an EMBL/GenBank/DDBJ whole genome shotgun (WGS) entry which is preliminary data.</text>
</comment>
<gene>
    <name evidence="3" type="ORF">IAD25_01625</name>
</gene>
<feature type="chain" id="PRO_5038909430" evidence="2">
    <location>
        <begin position="27"/>
        <end position="370"/>
    </location>
</feature>
<organism evidence="3 4">
    <name type="scientific">Candidatus Allocopromorpha excrementipullorum</name>
    <dbReference type="NCBI Taxonomy" id="2840743"/>
    <lineage>
        <taxon>Bacteria</taxon>
        <taxon>Bacillati</taxon>
        <taxon>Bacillota</taxon>
        <taxon>Clostridia</taxon>
        <taxon>Eubacteriales</taxon>
        <taxon>Eubacteriaceae</taxon>
        <taxon>Eubacteriaceae incertae sedis</taxon>
        <taxon>Candidatus Allocopromorpha</taxon>
    </lineage>
</organism>
<evidence type="ECO:0000256" key="1">
    <source>
        <dbReference type="SAM" id="Phobius"/>
    </source>
</evidence>
<keyword evidence="1" id="KW-1133">Transmembrane helix</keyword>
<protein>
    <submittedName>
        <fullName evidence="3">Uncharacterized protein</fullName>
    </submittedName>
</protein>
<feature type="transmembrane region" description="Helical" evidence="1">
    <location>
        <begin position="342"/>
        <end position="360"/>
    </location>
</feature>
<evidence type="ECO:0000256" key="2">
    <source>
        <dbReference type="SAM" id="SignalP"/>
    </source>
</evidence>
<keyword evidence="1" id="KW-0472">Membrane</keyword>
<dbReference type="Proteomes" id="UP000824130">
    <property type="component" value="Unassembled WGS sequence"/>
</dbReference>
<feature type="signal peptide" evidence="2">
    <location>
        <begin position="1"/>
        <end position="26"/>
    </location>
</feature>